<dbReference type="HOGENOM" id="CLU_3339615_0_0_9"/>
<dbReference type="Proteomes" id="UP000006744">
    <property type="component" value="Chromosome"/>
</dbReference>
<dbReference type="EMBL" id="CP001186">
    <property type="protein sequence ID" value="ACK97915.1"/>
    <property type="molecule type" value="Genomic_DNA"/>
</dbReference>
<name>B7IR23_BACC2</name>
<dbReference type="KEGG" id="bcg:BCG9842_B5459"/>
<proteinExistence type="predicted"/>
<evidence type="ECO:0000313" key="1">
    <source>
        <dbReference type="EMBL" id="ACK97915.1"/>
    </source>
</evidence>
<reference evidence="1 2" key="1">
    <citation type="submission" date="2008-10" db="EMBL/GenBank/DDBJ databases">
        <title>Genome sequence of Bacillus cereus G9842.</title>
        <authorList>
            <person name="Dodson R.J."/>
            <person name="Durkin A.S."/>
            <person name="Rosovitz M.J."/>
            <person name="Rasko D.A."/>
            <person name="Hoffmaster A."/>
            <person name="Ravel J."/>
            <person name="Sutton G."/>
        </authorList>
    </citation>
    <scope>NUCLEOTIDE SEQUENCE [LARGE SCALE GENOMIC DNA]</scope>
    <source>
        <strain evidence="1 2">G9842</strain>
    </source>
</reference>
<dbReference type="AlphaFoldDB" id="B7IR23"/>
<accession>B7IR23</accession>
<evidence type="ECO:0000313" key="2">
    <source>
        <dbReference type="Proteomes" id="UP000006744"/>
    </source>
</evidence>
<organism evidence="1 2">
    <name type="scientific">Bacillus cereus (strain G9842)</name>
    <dbReference type="NCBI Taxonomy" id="405531"/>
    <lineage>
        <taxon>Bacteria</taxon>
        <taxon>Bacillati</taxon>
        <taxon>Bacillota</taxon>
        <taxon>Bacilli</taxon>
        <taxon>Bacillales</taxon>
        <taxon>Bacillaceae</taxon>
        <taxon>Bacillus</taxon>
        <taxon>Bacillus cereus group</taxon>
    </lineage>
</organism>
<sequence length="37" mass="4336">MNMLATYTPVKKIVFLLLKKKTPVNRERGAVRSKFEK</sequence>
<gene>
    <name evidence="1" type="ordered locus">BCG9842_B5459</name>
</gene>
<protein>
    <submittedName>
        <fullName evidence="1">Uncharacterized protein</fullName>
    </submittedName>
</protein>